<comment type="caution">
    <text evidence="2">The sequence shown here is derived from an EMBL/GenBank/DDBJ whole genome shotgun (WGS) entry which is preliminary data.</text>
</comment>
<feature type="domain" description="Transposase IS701-like DDE" evidence="1">
    <location>
        <begin position="12"/>
        <end position="213"/>
    </location>
</feature>
<protein>
    <submittedName>
        <fullName evidence="2">Transposase</fullName>
    </submittedName>
</protein>
<organism evidence="2 3">
    <name type="scientific">Streptomyces caniscabiei</name>
    <dbReference type="NCBI Taxonomy" id="2746961"/>
    <lineage>
        <taxon>Bacteria</taxon>
        <taxon>Bacillati</taxon>
        <taxon>Actinomycetota</taxon>
        <taxon>Actinomycetes</taxon>
        <taxon>Kitasatosporales</taxon>
        <taxon>Streptomycetaceae</taxon>
        <taxon>Streptomyces</taxon>
    </lineage>
</organism>
<keyword evidence="3" id="KW-1185">Reference proteome</keyword>
<proteinExistence type="predicted"/>
<gene>
    <name evidence="2" type="ORF">PV383_31375</name>
</gene>
<dbReference type="Pfam" id="PF13546">
    <property type="entry name" value="DDE_5"/>
    <property type="match status" value="1"/>
</dbReference>
<sequence length="372" mass="40608">MEDIATQLCAVLFTEFRRYDQRIRARQYVDGLLSADGRKSVANIASAVGAPRDTRRLHHFVSGSRWEWTALSRALTGFLETTGPASAWVLKPVSIRKTGEHSVGVGRHFSPDTRQLVHGQQAYGMWFVSPRVTAPVGWRLRLTGRWRDEAVPDAGPPGAVAGLLDDVRRWGDPLRPALLDVRGDPEEERLVARRLREGHPLVTRIGTGVRVAADRPAPGGRGRCVAPAHRVLDRALRLRPARPVTGAGRPATWFVTARVRLAGQGPDSGPLTALGVWHDPRRPPSQMWLTNVRGLSGPAFLNLTRLTAGVEQGWRTRGEAVGLRDFEGRSLEGWHRHMALASCAYAISALRSVDAAGQSVYGEGPVVCGLSA</sequence>
<dbReference type="InterPro" id="IPR038721">
    <property type="entry name" value="IS701-like_DDE_dom"/>
</dbReference>
<reference evidence="2 3" key="1">
    <citation type="journal article" date="2023" name="Microb. Genom.">
        <title>Mesoterricola silvestris gen. nov., sp. nov., Mesoterricola sediminis sp. nov., Geothrix oryzae sp. nov., Geothrix edaphica sp. nov., Geothrix rubra sp. nov., and Geothrix limicola sp. nov., six novel members of Acidobacteriota isolated from soils.</title>
        <authorList>
            <person name="Weisberg A.J."/>
            <person name="Pearce E."/>
            <person name="Kramer C.G."/>
            <person name="Chang J.H."/>
            <person name="Clarke C.R."/>
        </authorList>
    </citation>
    <scope>NUCLEOTIDE SEQUENCE [LARGE SCALE GENOMIC DNA]</scope>
    <source>
        <strain evidence="2 3">NE20-4-1</strain>
    </source>
</reference>
<dbReference type="PANTHER" id="PTHR33627:SF1">
    <property type="entry name" value="TRANSPOSASE"/>
    <property type="match status" value="1"/>
</dbReference>
<dbReference type="Proteomes" id="UP001282474">
    <property type="component" value="Unassembled WGS sequence"/>
</dbReference>
<name>A0ABU4MVZ0_9ACTN</name>
<dbReference type="RefSeq" id="WP_052683033.1">
    <property type="nucleotide sequence ID" value="NZ_JABXWF010000017.1"/>
</dbReference>
<evidence type="ECO:0000259" key="1">
    <source>
        <dbReference type="Pfam" id="PF13546"/>
    </source>
</evidence>
<dbReference type="EMBL" id="JARAWJ010000029">
    <property type="protein sequence ID" value="MDX3041658.1"/>
    <property type="molecule type" value="Genomic_DNA"/>
</dbReference>
<evidence type="ECO:0000313" key="3">
    <source>
        <dbReference type="Proteomes" id="UP001282474"/>
    </source>
</evidence>
<dbReference type="PANTHER" id="PTHR33627">
    <property type="entry name" value="TRANSPOSASE"/>
    <property type="match status" value="1"/>
</dbReference>
<dbReference type="InterPro" id="IPR039365">
    <property type="entry name" value="IS701-like"/>
</dbReference>
<accession>A0ABU4MVZ0</accession>
<evidence type="ECO:0000313" key="2">
    <source>
        <dbReference type="EMBL" id="MDX3041658.1"/>
    </source>
</evidence>